<feature type="transmembrane region" description="Helical" evidence="2">
    <location>
        <begin position="212"/>
        <end position="233"/>
    </location>
</feature>
<feature type="transmembrane region" description="Helical" evidence="2">
    <location>
        <begin position="161"/>
        <end position="182"/>
    </location>
</feature>
<dbReference type="InterPro" id="IPR016566">
    <property type="entry name" value="UCP010219"/>
</dbReference>
<keyword evidence="2" id="KW-0812">Transmembrane</keyword>
<reference evidence="4" key="1">
    <citation type="journal article" date="2019" name="Int. J. Syst. Evol. Microbiol.">
        <title>The Global Catalogue of Microorganisms (GCM) 10K type strain sequencing project: providing services to taxonomists for standard genome sequencing and annotation.</title>
        <authorList>
            <consortium name="The Broad Institute Genomics Platform"/>
            <consortium name="The Broad Institute Genome Sequencing Center for Infectious Disease"/>
            <person name="Wu L."/>
            <person name="Ma J."/>
        </authorList>
    </citation>
    <scope>NUCLEOTIDE SEQUENCE [LARGE SCALE GENOMIC DNA]</scope>
    <source>
        <strain evidence="4">JCM 18304</strain>
    </source>
</reference>
<feature type="transmembrane region" description="Helical" evidence="2">
    <location>
        <begin position="245"/>
        <end position="268"/>
    </location>
</feature>
<evidence type="ECO:0000313" key="3">
    <source>
        <dbReference type="EMBL" id="GAA5181479.1"/>
    </source>
</evidence>
<feature type="transmembrane region" description="Helical" evidence="2">
    <location>
        <begin position="137"/>
        <end position="155"/>
    </location>
</feature>
<evidence type="ECO:0000313" key="4">
    <source>
        <dbReference type="Proteomes" id="UP001501570"/>
    </source>
</evidence>
<evidence type="ECO:0000256" key="2">
    <source>
        <dbReference type="SAM" id="Phobius"/>
    </source>
</evidence>
<feature type="transmembrane region" description="Helical" evidence="2">
    <location>
        <begin position="98"/>
        <end position="125"/>
    </location>
</feature>
<organism evidence="3 4">
    <name type="scientific">Rugosimonospora acidiphila</name>
    <dbReference type="NCBI Taxonomy" id="556531"/>
    <lineage>
        <taxon>Bacteria</taxon>
        <taxon>Bacillati</taxon>
        <taxon>Actinomycetota</taxon>
        <taxon>Actinomycetes</taxon>
        <taxon>Micromonosporales</taxon>
        <taxon>Micromonosporaceae</taxon>
        <taxon>Rugosimonospora</taxon>
    </lineage>
</organism>
<accession>A0ABP9RNW6</accession>
<gene>
    <name evidence="3" type="ORF">GCM10023322_16270</name>
</gene>
<name>A0ABP9RNW6_9ACTN</name>
<proteinExistence type="predicted"/>
<feature type="compositionally biased region" description="Low complexity" evidence="1">
    <location>
        <begin position="48"/>
        <end position="64"/>
    </location>
</feature>
<keyword evidence="2" id="KW-1133">Transmembrane helix</keyword>
<sequence length="283" mass="29747">MTTETPRDPAQSTAEIAEPAELPGRTGGAAEPPGRTEGAPPRPGPGASGRPDAAVGAVESAGSGKPDEPDEEPLPSFTEQLADQLGGVRGVVESGVPVVVFVIANIIFSLRPALIISVAAAVIIGGWRLARKQPVRHAVNGVFGIAIGGIIAWKTGSAKDFYLPGILLSFGYAIAMLASVAVRRPLIGWVWSLLVTRGSTEWRGNPRLVRTFSWLTVVWALTYLAKVVIQAVVFQHTADDSPATALGVLRLVLGYPPYILLIAITVWATRRVSPAASPVVQES</sequence>
<feature type="compositionally biased region" description="Low complexity" evidence="1">
    <location>
        <begin position="28"/>
        <end position="39"/>
    </location>
</feature>
<protein>
    <submittedName>
        <fullName evidence="3">DUF3159 domain-containing protein</fullName>
    </submittedName>
</protein>
<feature type="compositionally biased region" description="Polar residues" evidence="1">
    <location>
        <begin position="1"/>
        <end position="14"/>
    </location>
</feature>
<comment type="caution">
    <text evidence="3">The sequence shown here is derived from an EMBL/GenBank/DDBJ whole genome shotgun (WGS) entry which is preliminary data.</text>
</comment>
<dbReference type="RefSeq" id="WP_345627574.1">
    <property type="nucleotide sequence ID" value="NZ_BAABJQ010000004.1"/>
</dbReference>
<keyword evidence="4" id="KW-1185">Reference proteome</keyword>
<feature type="region of interest" description="Disordered" evidence="1">
    <location>
        <begin position="1"/>
        <end position="75"/>
    </location>
</feature>
<evidence type="ECO:0000256" key="1">
    <source>
        <dbReference type="SAM" id="MobiDB-lite"/>
    </source>
</evidence>
<dbReference type="EMBL" id="BAABJQ010000004">
    <property type="protein sequence ID" value="GAA5181479.1"/>
    <property type="molecule type" value="Genomic_DNA"/>
</dbReference>
<keyword evidence="2" id="KW-0472">Membrane</keyword>
<dbReference type="Pfam" id="PF11361">
    <property type="entry name" value="DUF3159"/>
    <property type="match status" value="1"/>
</dbReference>
<dbReference type="Proteomes" id="UP001501570">
    <property type="component" value="Unassembled WGS sequence"/>
</dbReference>